<feature type="domain" description="Glucose-methanol-choline oxidoreductase N-terminal" evidence="4">
    <location>
        <begin position="266"/>
        <end position="280"/>
    </location>
</feature>
<dbReference type="InParanoid" id="A0A0C3CJP4"/>
<sequence>MPEIFDFIIVGGGTAGPVLANRIANSVSKPKVLLLEAGGPNDDASLKSAEARFAAVMNPSMNWGYKSTPQSHLDDRRIDCYRGRGLGGCSAINFSCWLIGHKEDFNRWAALVGDDCWKWEGENGVKKRFKKIENLHALPETKQPAVLNPESLSTHSNNGMVDISYSQAWTEADLLTFQAAKQLGHPLNGDINSGDPTGWGVVPVTFHNGQRITAATAYLSNPTSNLTIVTDTVVTRVLFDGKTIVGVQTMSGQHFHASKEVILSAGTVDSPKVLLLSGIGPKDELAKLSIPLIHDLAGVGKNMKDHCMVTVPVQIHSEANASATPSVDSDPLQAMGQQVPMAWLSSPAAKSSKEFSALPKETQAFLQKVPSYELIATRFPPAKYNLSSDACVMNFAICVMNAASTGSITLASSNPSVAPNIDVNYLSHPYDRRVAIEGLRALVAFSHMPAFAAVTEKVIEGPDGDSEEELWAHAKKSVAPVFHFAGTCKMGREEDEMAVVDSDFKVRGVTGLRVVDHSIAPLMVNNHTQSTAYLIGETAAEKIIIEHRL</sequence>
<evidence type="ECO:0000256" key="2">
    <source>
        <dbReference type="PIRSR" id="PIRSR000137-1"/>
    </source>
</evidence>
<dbReference type="STRING" id="913774.A0A0C3CJP4"/>
<dbReference type="Pfam" id="PF00732">
    <property type="entry name" value="GMC_oxred_N"/>
    <property type="match status" value="1"/>
</dbReference>
<evidence type="ECO:0000313" key="5">
    <source>
        <dbReference type="EMBL" id="KIM99138.1"/>
    </source>
</evidence>
<dbReference type="InterPro" id="IPR036188">
    <property type="entry name" value="FAD/NAD-bd_sf"/>
</dbReference>
<dbReference type="InterPro" id="IPR000172">
    <property type="entry name" value="GMC_OxRdtase_N"/>
</dbReference>
<organism evidence="5 6">
    <name type="scientific">Oidiodendron maius (strain Zn)</name>
    <dbReference type="NCBI Taxonomy" id="913774"/>
    <lineage>
        <taxon>Eukaryota</taxon>
        <taxon>Fungi</taxon>
        <taxon>Dikarya</taxon>
        <taxon>Ascomycota</taxon>
        <taxon>Pezizomycotina</taxon>
        <taxon>Leotiomycetes</taxon>
        <taxon>Leotiomycetes incertae sedis</taxon>
        <taxon>Myxotrichaceae</taxon>
        <taxon>Oidiodendron</taxon>
    </lineage>
</organism>
<dbReference type="Proteomes" id="UP000054321">
    <property type="component" value="Unassembled WGS sequence"/>
</dbReference>
<dbReference type="Gene3D" id="3.50.50.60">
    <property type="entry name" value="FAD/NAD(P)-binding domain"/>
    <property type="match status" value="1"/>
</dbReference>
<dbReference type="PANTHER" id="PTHR11552:SF134">
    <property type="entry name" value="GLUCOSE-METHANOL-CHOLINE OXIDOREDUCTASE N-TERMINAL DOMAIN-CONTAINING PROTEIN"/>
    <property type="match status" value="1"/>
</dbReference>
<reference evidence="6" key="2">
    <citation type="submission" date="2015-01" db="EMBL/GenBank/DDBJ databases">
        <title>Evolutionary Origins and Diversification of the Mycorrhizal Mutualists.</title>
        <authorList>
            <consortium name="DOE Joint Genome Institute"/>
            <consortium name="Mycorrhizal Genomics Consortium"/>
            <person name="Kohler A."/>
            <person name="Kuo A."/>
            <person name="Nagy L.G."/>
            <person name="Floudas D."/>
            <person name="Copeland A."/>
            <person name="Barry K.W."/>
            <person name="Cichocki N."/>
            <person name="Veneault-Fourrey C."/>
            <person name="LaButti K."/>
            <person name="Lindquist E.A."/>
            <person name="Lipzen A."/>
            <person name="Lundell T."/>
            <person name="Morin E."/>
            <person name="Murat C."/>
            <person name="Riley R."/>
            <person name="Ohm R."/>
            <person name="Sun H."/>
            <person name="Tunlid A."/>
            <person name="Henrissat B."/>
            <person name="Grigoriev I.V."/>
            <person name="Hibbett D.S."/>
            <person name="Martin F."/>
        </authorList>
    </citation>
    <scope>NUCLEOTIDE SEQUENCE [LARGE SCALE GENOMIC DNA]</scope>
    <source>
        <strain evidence="6">Zn</strain>
    </source>
</reference>
<dbReference type="Gene3D" id="3.30.560.10">
    <property type="entry name" value="Glucose Oxidase, domain 3"/>
    <property type="match status" value="1"/>
</dbReference>
<evidence type="ECO:0000256" key="1">
    <source>
        <dbReference type="ARBA" id="ARBA00010790"/>
    </source>
</evidence>
<protein>
    <submittedName>
        <fullName evidence="5">GMC oxidoreductase</fullName>
    </submittedName>
</protein>
<dbReference type="Pfam" id="PF05199">
    <property type="entry name" value="GMC_oxred_C"/>
    <property type="match status" value="1"/>
</dbReference>
<keyword evidence="3" id="KW-0274">FAD</keyword>
<reference evidence="5 6" key="1">
    <citation type="submission" date="2014-04" db="EMBL/GenBank/DDBJ databases">
        <authorList>
            <consortium name="DOE Joint Genome Institute"/>
            <person name="Kuo A."/>
            <person name="Martino E."/>
            <person name="Perotto S."/>
            <person name="Kohler A."/>
            <person name="Nagy L.G."/>
            <person name="Floudas D."/>
            <person name="Copeland A."/>
            <person name="Barry K.W."/>
            <person name="Cichocki N."/>
            <person name="Veneault-Fourrey C."/>
            <person name="LaButti K."/>
            <person name="Lindquist E.A."/>
            <person name="Lipzen A."/>
            <person name="Lundell T."/>
            <person name="Morin E."/>
            <person name="Murat C."/>
            <person name="Sun H."/>
            <person name="Tunlid A."/>
            <person name="Henrissat B."/>
            <person name="Grigoriev I.V."/>
            <person name="Hibbett D.S."/>
            <person name="Martin F."/>
            <person name="Nordberg H.P."/>
            <person name="Cantor M.N."/>
            <person name="Hua S.X."/>
        </authorList>
    </citation>
    <scope>NUCLEOTIDE SEQUENCE [LARGE SCALE GENOMIC DNA]</scope>
    <source>
        <strain evidence="5 6">Zn</strain>
    </source>
</reference>
<accession>A0A0C3CJP4</accession>
<dbReference type="HOGENOM" id="CLU_002865_6_3_1"/>
<dbReference type="AlphaFoldDB" id="A0A0C3CJP4"/>
<dbReference type="InterPro" id="IPR007867">
    <property type="entry name" value="GMC_OxRtase_C"/>
</dbReference>
<comment type="cofactor">
    <cofactor evidence="3">
        <name>FAD</name>
        <dbReference type="ChEBI" id="CHEBI:57692"/>
    </cofactor>
</comment>
<dbReference type="GO" id="GO:0016614">
    <property type="term" value="F:oxidoreductase activity, acting on CH-OH group of donors"/>
    <property type="evidence" value="ECO:0007669"/>
    <property type="project" value="InterPro"/>
</dbReference>
<dbReference type="SUPFAM" id="SSF51905">
    <property type="entry name" value="FAD/NAD(P)-binding domain"/>
    <property type="match status" value="1"/>
</dbReference>
<proteinExistence type="inferred from homology"/>
<dbReference type="PANTHER" id="PTHR11552">
    <property type="entry name" value="GLUCOSE-METHANOL-CHOLINE GMC OXIDOREDUCTASE"/>
    <property type="match status" value="1"/>
</dbReference>
<gene>
    <name evidence="5" type="ORF">OIDMADRAFT_56305</name>
</gene>
<comment type="similarity">
    <text evidence="1">Belongs to the GMC oxidoreductase family.</text>
</comment>
<name>A0A0C3CJP4_OIDMZ</name>
<dbReference type="SUPFAM" id="SSF54373">
    <property type="entry name" value="FAD-linked reductases, C-terminal domain"/>
    <property type="match status" value="1"/>
</dbReference>
<feature type="active site" description="Proton donor" evidence="2">
    <location>
        <position position="483"/>
    </location>
</feature>
<evidence type="ECO:0000256" key="3">
    <source>
        <dbReference type="PIRSR" id="PIRSR000137-2"/>
    </source>
</evidence>
<dbReference type="EMBL" id="KN832879">
    <property type="protein sequence ID" value="KIM99138.1"/>
    <property type="molecule type" value="Genomic_DNA"/>
</dbReference>
<dbReference type="InterPro" id="IPR012132">
    <property type="entry name" value="GMC_OxRdtase"/>
</dbReference>
<dbReference type="GO" id="GO:0050660">
    <property type="term" value="F:flavin adenine dinucleotide binding"/>
    <property type="evidence" value="ECO:0007669"/>
    <property type="project" value="InterPro"/>
</dbReference>
<dbReference type="PIRSF" id="PIRSF000137">
    <property type="entry name" value="Alcohol_oxidase"/>
    <property type="match status" value="1"/>
</dbReference>
<keyword evidence="6" id="KW-1185">Reference proteome</keyword>
<evidence type="ECO:0000259" key="4">
    <source>
        <dbReference type="PROSITE" id="PS00624"/>
    </source>
</evidence>
<dbReference type="OrthoDB" id="269227at2759"/>
<evidence type="ECO:0000313" key="6">
    <source>
        <dbReference type="Proteomes" id="UP000054321"/>
    </source>
</evidence>
<feature type="active site" description="Proton acceptor" evidence="2">
    <location>
        <position position="527"/>
    </location>
</feature>
<keyword evidence="3" id="KW-0285">Flavoprotein</keyword>
<feature type="binding site" evidence="3">
    <location>
        <position position="234"/>
    </location>
    <ligand>
        <name>FAD</name>
        <dbReference type="ChEBI" id="CHEBI:57692"/>
    </ligand>
</feature>
<dbReference type="PROSITE" id="PS00624">
    <property type="entry name" value="GMC_OXRED_2"/>
    <property type="match status" value="1"/>
</dbReference>